<gene>
    <name evidence="2" type="ORF">SAMN05660642_03886</name>
</gene>
<keyword evidence="3" id="KW-1185">Reference proteome</keyword>
<feature type="domain" description="Mycothiol-dependent maleylpyruvate isomerase metal-binding" evidence="1">
    <location>
        <begin position="17"/>
        <end position="132"/>
    </location>
</feature>
<dbReference type="OrthoDB" id="5185819at2"/>
<dbReference type="InterPro" id="IPR017520">
    <property type="entry name" value="CHP03086"/>
</dbReference>
<sequence length="189" mass="20212">MTSPTTSPGTSIATAHAAADRPLTAVLDAVPADAWDRPSTCEGWTVRDVVRHLVQTQRAFLTERGVDLGPEPDVDADPAAAWRTHARRVAAAVADPAVAEQGYDGHFGPTTVGATLEQFYVWDMVVHRWDVARSVGADPALTDAELDRVETGADSFGEALYWDGICRPAVEPPADADRATRVLARLGRA</sequence>
<dbReference type="Gene3D" id="1.20.120.450">
    <property type="entry name" value="dinb family like domain"/>
    <property type="match status" value="1"/>
</dbReference>
<dbReference type="NCBIfam" id="TIGR03083">
    <property type="entry name" value="maleylpyruvate isomerase family mycothiol-dependent enzyme"/>
    <property type="match status" value="1"/>
</dbReference>
<dbReference type="AlphaFoldDB" id="A0A1G9Y464"/>
<proteinExistence type="predicted"/>
<dbReference type="Proteomes" id="UP000198680">
    <property type="component" value="Unassembled WGS sequence"/>
</dbReference>
<evidence type="ECO:0000259" key="1">
    <source>
        <dbReference type="Pfam" id="PF11716"/>
    </source>
</evidence>
<name>A0A1G9Y464_9ACTN</name>
<dbReference type="SUPFAM" id="SSF109854">
    <property type="entry name" value="DinB/YfiT-like putative metalloenzymes"/>
    <property type="match status" value="1"/>
</dbReference>
<accession>A0A1G9Y464</accession>
<dbReference type="NCBIfam" id="TIGR03086">
    <property type="entry name" value="TIGR03086 family metal-binding protein"/>
    <property type="match status" value="1"/>
</dbReference>
<evidence type="ECO:0000313" key="3">
    <source>
        <dbReference type="Proteomes" id="UP000198680"/>
    </source>
</evidence>
<reference evidence="3" key="1">
    <citation type="submission" date="2016-10" db="EMBL/GenBank/DDBJ databases">
        <authorList>
            <person name="Varghese N."/>
            <person name="Submissions S."/>
        </authorList>
    </citation>
    <scope>NUCLEOTIDE SEQUENCE [LARGE SCALE GENOMIC DNA]</scope>
    <source>
        <strain evidence="3">DSM 45419</strain>
    </source>
</reference>
<dbReference type="InterPro" id="IPR024344">
    <property type="entry name" value="MDMPI_metal-binding"/>
</dbReference>
<evidence type="ECO:0000313" key="2">
    <source>
        <dbReference type="EMBL" id="SDN03869.1"/>
    </source>
</evidence>
<dbReference type="STRING" id="1137991.SAMN05660642_03886"/>
<dbReference type="GO" id="GO:0046872">
    <property type="term" value="F:metal ion binding"/>
    <property type="evidence" value="ECO:0007669"/>
    <property type="project" value="InterPro"/>
</dbReference>
<organism evidence="2 3">
    <name type="scientific">Geodermatophilus siccatus</name>
    <dbReference type="NCBI Taxonomy" id="1137991"/>
    <lineage>
        <taxon>Bacteria</taxon>
        <taxon>Bacillati</taxon>
        <taxon>Actinomycetota</taxon>
        <taxon>Actinomycetes</taxon>
        <taxon>Geodermatophilales</taxon>
        <taxon>Geodermatophilaceae</taxon>
        <taxon>Geodermatophilus</taxon>
    </lineage>
</organism>
<protein>
    <submittedName>
        <fullName evidence="2">TIGR03086 family protein</fullName>
    </submittedName>
</protein>
<dbReference type="EMBL" id="FNHE01000011">
    <property type="protein sequence ID" value="SDN03869.1"/>
    <property type="molecule type" value="Genomic_DNA"/>
</dbReference>
<dbReference type="Pfam" id="PF11716">
    <property type="entry name" value="MDMPI_N"/>
    <property type="match status" value="1"/>
</dbReference>
<dbReference type="RefSeq" id="WP_091222221.1">
    <property type="nucleotide sequence ID" value="NZ_FNHE01000011.1"/>
</dbReference>
<dbReference type="InterPro" id="IPR034660">
    <property type="entry name" value="DinB/YfiT-like"/>
</dbReference>
<dbReference type="InterPro" id="IPR017517">
    <property type="entry name" value="Maleyloyr_isom"/>
</dbReference>